<name>A0A2M8P1I1_9CHLR</name>
<dbReference type="GO" id="GO:0004622">
    <property type="term" value="F:phosphatidylcholine lysophospholipase activity"/>
    <property type="evidence" value="ECO:0007669"/>
    <property type="project" value="TreeGrafter"/>
</dbReference>
<dbReference type="InterPro" id="IPR051532">
    <property type="entry name" value="Ester_Hydrolysis_Enzymes"/>
</dbReference>
<protein>
    <submittedName>
        <fullName evidence="2">GDSL family lipase</fullName>
    </submittedName>
</protein>
<dbReference type="Gene3D" id="3.40.50.1110">
    <property type="entry name" value="SGNH hydrolase"/>
    <property type="match status" value="1"/>
</dbReference>
<proteinExistence type="predicted"/>
<sequence length="208" mass="23689">MIFGQHHRIVFMGDSITDADRRTAAPYGNGYVNIVRNFMIARYPHYNLTFINKGVGGDTVRQLAMRWETDVIRERPQWVSVMIGANDVWRHFTYSAREAVPIQEYQSTLWALLQRARQAIKANFVLMQPYAVIADPQHPMRQLMALYAGVVEGLAVEFGAALVRTQAAFDEALKHLPESFWSPDQIHVGAQGHTLIAQAWLRAVGYEF</sequence>
<dbReference type="Proteomes" id="UP000228921">
    <property type="component" value="Unassembled WGS sequence"/>
</dbReference>
<dbReference type="InterPro" id="IPR036514">
    <property type="entry name" value="SGNH_hydro_sf"/>
</dbReference>
<gene>
    <name evidence="2" type="ORF">CUN51_03435</name>
</gene>
<dbReference type="EMBL" id="PGTK01000003">
    <property type="protein sequence ID" value="PJF31396.1"/>
    <property type="molecule type" value="Genomic_DNA"/>
</dbReference>
<evidence type="ECO:0000313" key="3">
    <source>
        <dbReference type="Proteomes" id="UP000228921"/>
    </source>
</evidence>
<dbReference type="Pfam" id="PF13472">
    <property type="entry name" value="Lipase_GDSL_2"/>
    <property type="match status" value="1"/>
</dbReference>
<dbReference type="CDD" id="cd01834">
    <property type="entry name" value="SGNH_hydrolase_like_2"/>
    <property type="match status" value="1"/>
</dbReference>
<dbReference type="InterPro" id="IPR013830">
    <property type="entry name" value="SGNH_hydro"/>
</dbReference>
<accession>A0A2M8P1I1</accession>
<dbReference type="PANTHER" id="PTHR30383:SF5">
    <property type="entry name" value="SGNH HYDROLASE-TYPE ESTERASE DOMAIN-CONTAINING PROTEIN"/>
    <property type="match status" value="1"/>
</dbReference>
<organism evidence="2 3">
    <name type="scientific">Candidatus Thermofonsia Clade 1 bacterium</name>
    <dbReference type="NCBI Taxonomy" id="2364210"/>
    <lineage>
        <taxon>Bacteria</taxon>
        <taxon>Bacillati</taxon>
        <taxon>Chloroflexota</taxon>
        <taxon>Candidatus Thermofontia</taxon>
        <taxon>Candidatus Thermofonsia Clade 1</taxon>
    </lineage>
</organism>
<dbReference type="SUPFAM" id="SSF52266">
    <property type="entry name" value="SGNH hydrolase"/>
    <property type="match status" value="1"/>
</dbReference>
<dbReference type="AlphaFoldDB" id="A0A2M8P1I1"/>
<reference evidence="2 3" key="1">
    <citation type="submission" date="2017-11" db="EMBL/GenBank/DDBJ databases">
        <title>Evolution of Phototrophy in the Chloroflexi Phylum Driven by Horizontal Gene Transfer.</title>
        <authorList>
            <person name="Ward L.M."/>
            <person name="Hemp J."/>
            <person name="Shih P.M."/>
            <person name="Mcglynn S.E."/>
            <person name="Fischer W."/>
        </authorList>
    </citation>
    <scope>NUCLEOTIDE SEQUENCE [LARGE SCALE GENOMIC DNA]</scope>
    <source>
        <strain evidence="2">CP2_2F</strain>
    </source>
</reference>
<comment type="caution">
    <text evidence="2">The sequence shown here is derived from an EMBL/GenBank/DDBJ whole genome shotgun (WGS) entry which is preliminary data.</text>
</comment>
<feature type="domain" description="SGNH hydrolase-type esterase" evidence="1">
    <location>
        <begin position="11"/>
        <end position="194"/>
    </location>
</feature>
<evidence type="ECO:0000259" key="1">
    <source>
        <dbReference type="Pfam" id="PF13472"/>
    </source>
</evidence>
<dbReference type="PANTHER" id="PTHR30383">
    <property type="entry name" value="THIOESTERASE 1/PROTEASE 1/LYSOPHOSPHOLIPASE L1"/>
    <property type="match status" value="1"/>
</dbReference>
<evidence type="ECO:0000313" key="2">
    <source>
        <dbReference type="EMBL" id="PJF31396.1"/>
    </source>
</evidence>